<dbReference type="InterPro" id="IPR039043">
    <property type="entry name" value="ZFPL1"/>
</dbReference>
<reference evidence="12" key="1">
    <citation type="submission" date="2020-06" db="EMBL/GenBank/DDBJ databases">
        <title>WGS assembly of Ceratodon purpureus strain R40.</title>
        <authorList>
            <person name="Carey S.B."/>
            <person name="Jenkins J."/>
            <person name="Shu S."/>
            <person name="Lovell J.T."/>
            <person name="Sreedasyam A."/>
            <person name="Maumus F."/>
            <person name="Tiley G.P."/>
            <person name="Fernandez-Pozo N."/>
            <person name="Barry K."/>
            <person name="Chen C."/>
            <person name="Wang M."/>
            <person name="Lipzen A."/>
            <person name="Daum C."/>
            <person name="Saski C.A."/>
            <person name="Payton A.C."/>
            <person name="Mcbreen J.C."/>
            <person name="Conrad R.E."/>
            <person name="Kollar L.M."/>
            <person name="Olsson S."/>
            <person name="Huttunen S."/>
            <person name="Landis J.B."/>
            <person name="Wickett N.J."/>
            <person name="Johnson M.G."/>
            <person name="Rensing S.A."/>
            <person name="Grimwood J."/>
            <person name="Schmutz J."/>
            <person name="Mcdaniel S.F."/>
        </authorList>
    </citation>
    <scope>NUCLEOTIDE SEQUENCE</scope>
    <source>
        <strain evidence="12">R40</strain>
    </source>
</reference>
<dbReference type="PANTHER" id="PTHR12981">
    <property type="entry name" value="ZINC FINGER PROTEIN-LIKE 1"/>
    <property type="match status" value="1"/>
</dbReference>
<keyword evidence="8" id="KW-0472">Membrane</keyword>
<feature type="region of interest" description="Disordered" evidence="10">
    <location>
        <begin position="344"/>
        <end position="363"/>
    </location>
</feature>
<comment type="subcellular location">
    <subcellularLocation>
        <location evidence="1">Membrane</location>
        <topology evidence="1">Single-pass membrane protein</topology>
    </subcellularLocation>
</comment>
<keyword evidence="4" id="KW-0479">Metal-binding</keyword>
<feature type="region of interest" description="Disordered" evidence="10">
    <location>
        <begin position="181"/>
        <end position="205"/>
    </location>
</feature>
<keyword evidence="6" id="KW-0862">Zinc</keyword>
<evidence type="ECO:0000256" key="9">
    <source>
        <dbReference type="PROSITE-ProRule" id="PRU00175"/>
    </source>
</evidence>
<dbReference type="InterPro" id="IPR013083">
    <property type="entry name" value="Znf_RING/FYVE/PHD"/>
</dbReference>
<dbReference type="Gene3D" id="3.30.40.10">
    <property type="entry name" value="Zinc/RING finger domain, C3HC4 (zinc finger)"/>
    <property type="match status" value="1"/>
</dbReference>
<evidence type="ECO:0000256" key="4">
    <source>
        <dbReference type="ARBA" id="ARBA00022723"/>
    </source>
</evidence>
<dbReference type="InterPro" id="IPR001841">
    <property type="entry name" value="Znf_RING"/>
</dbReference>
<evidence type="ECO:0000256" key="6">
    <source>
        <dbReference type="ARBA" id="ARBA00022833"/>
    </source>
</evidence>
<evidence type="ECO:0000256" key="1">
    <source>
        <dbReference type="ARBA" id="ARBA00004167"/>
    </source>
</evidence>
<sequence length="405" mass="44002">MTVPVGIVVVRCRFQATKVYCFVHKAPVCADCISFPDHRLCVVKIYSDWVIDGDYDWPPKCAACQAVMQDEDTSTTRLGCLHNLHTSCLHSHLEDFPSHTAPAGYDCPACPTDVWPPNKYFKESGSALYSSLKEGVTHVSMPAKVLMLGADAAVQSRKTPAAFFSGPLTEITTSAVGASEGDGVASAAPMDAGSSTSGATRESYHVNGSEVALPTRSGMKQEIASVSKSPGGATSITIISPDSRFSKAASTTLSQPGATTRKHAIRVDRSYSGNHVDHDDSYDEDGTSRNYGYLILICISVKILQATNCDPVTSMSWFCCPAYRQLLKHVPFFSSALPTLPVTRKDSQDGYDKEEVVDDHHRRRNRSSTIDIRKAILLFAIMSCMATAMLLYYRLSQGSGEIDEE</sequence>
<dbReference type="GO" id="GO:0005794">
    <property type="term" value="C:Golgi apparatus"/>
    <property type="evidence" value="ECO:0007669"/>
    <property type="project" value="TreeGrafter"/>
</dbReference>
<keyword evidence="3" id="KW-0812">Transmembrane</keyword>
<evidence type="ECO:0000256" key="8">
    <source>
        <dbReference type="ARBA" id="ARBA00023136"/>
    </source>
</evidence>
<dbReference type="PROSITE" id="PS50089">
    <property type="entry name" value="ZF_RING_2"/>
    <property type="match status" value="1"/>
</dbReference>
<evidence type="ECO:0000256" key="3">
    <source>
        <dbReference type="ARBA" id="ARBA00022692"/>
    </source>
</evidence>
<dbReference type="InterPro" id="IPR058731">
    <property type="entry name" value="Znf-B_box_ZFPL1-like"/>
</dbReference>
<comment type="caution">
    <text evidence="12">The sequence shown here is derived from an EMBL/GenBank/DDBJ whole genome shotgun (WGS) entry which is preliminary data.</text>
</comment>
<gene>
    <name evidence="12" type="ORF">KC19_2G169600</name>
</gene>
<organism evidence="12 13">
    <name type="scientific">Ceratodon purpureus</name>
    <name type="common">Fire moss</name>
    <name type="synonym">Dicranum purpureum</name>
    <dbReference type="NCBI Taxonomy" id="3225"/>
    <lineage>
        <taxon>Eukaryota</taxon>
        <taxon>Viridiplantae</taxon>
        <taxon>Streptophyta</taxon>
        <taxon>Embryophyta</taxon>
        <taxon>Bryophyta</taxon>
        <taxon>Bryophytina</taxon>
        <taxon>Bryopsida</taxon>
        <taxon>Dicranidae</taxon>
        <taxon>Pseudoditrichales</taxon>
        <taxon>Ditrichaceae</taxon>
        <taxon>Ceratodon</taxon>
    </lineage>
</organism>
<feature type="domain" description="RING-type" evidence="11">
    <location>
        <begin position="61"/>
        <end position="110"/>
    </location>
</feature>
<dbReference type="AlphaFoldDB" id="A0A8T0IXP1"/>
<dbReference type="EMBL" id="CM026422">
    <property type="protein sequence ID" value="KAG0587506.1"/>
    <property type="molecule type" value="Genomic_DNA"/>
</dbReference>
<evidence type="ECO:0000313" key="13">
    <source>
        <dbReference type="Proteomes" id="UP000822688"/>
    </source>
</evidence>
<dbReference type="InterPro" id="IPR058730">
    <property type="entry name" value="U-box_ZFPL1-like"/>
</dbReference>
<evidence type="ECO:0000256" key="5">
    <source>
        <dbReference type="ARBA" id="ARBA00022771"/>
    </source>
</evidence>
<keyword evidence="7" id="KW-1133">Transmembrane helix</keyword>
<dbReference type="SUPFAM" id="SSF57850">
    <property type="entry name" value="RING/U-box"/>
    <property type="match status" value="1"/>
</dbReference>
<keyword evidence="5 9" id="KW-0863">Zinc-finger</keyword>
<proteinExistence type="inferred from homology"/>
<dbReference type="Pfam" id="PF25993">
    <property type="entry name" value="zf-B_box_ZFPL1"/>
    <property type="match status" value="1"/>
</dbReference>
<accession>A0A8T0IXP1</accession>
<evidence type="ECO:0000256" key="7">
    <source>
        <dbReference type="ARBA" id="ARBA00022989"/>
    </source>
</evidence>
<evidence type="ECO:0000259" key="11">
    <source>
        <dbReference type="PROSITE" id="PS50089"/>
    </source>
</evidence>
<evidence type="ECO:0000256" key="10">
    <source>
        <dbReference type="SAM" id="MobiDB-lite"/>
    </source>
</evidence>
<feature type="compositionally biased region" description="Basic and acidic residues" evidence="10">
    <location>
        <begin position="344"/>
        <end position="360"/>
    </location>
</feature>
<dbReference type="Proteomes" id="UP000822688">
    <property type="component" value="Chromosome 2"/>
</dbReference>
<dbReference type="Pfam" id="PF25998">
    <property type="entry name" value="U-box_ZFPL1"/>
    <property type="match status" value="1"/>
</dbReference>
<name>A0A8T0IXP1_CERPU</name>
<evidence type="ECO:0000313" key="12">
    <source>
        <dbReference type="EMBL" id="KAG0587506.1"/>
    </source>
</evidence>
<dbReference type="GO" id="GO:0016020">
    <property type="term" value="C:membrane"/>
    <property type="evidence" value="ECO:0007669"/>
    <property type="project" value="UniProtKB-SubCell"/>
</dbReference>
<keyword evidence="13" id="KW-1185">Reference proteome</keyword>
<protein>
    <recommendedName>
        <fullName evidence="11">RING-type domain-containing protein</fullName>
    </recommendedName>
</protein>
<comment type="similarity">
    <text evidence="2">Belongs to the ZFPL1 family.</text>
</comment>
<dbReference type="GO" id="GO:0008270">
    <property type="term" value="F:zinc ion binding"/>
    <property type="evidence" value="ECO:0007669"/>
    <property type="project" value="UniProtKB-KW"/>
</dbReference>
<dbReference type="PANTHER" id="PTHR12981:SF0">
    <property type="entry name" value="ZINC FINGER PROTEIN-LIKE 1"/>
    <property type="match status" value="1"/>
</dbReference>
<evidence type="ECO:0000256" key="2">
    <source>
        <dbReference type="ARBA" id="ARBA00005561"/>
    </source>
</evidence>